<protein>
    <submittedName>
        <fullName evidence="1">Uncharacterized protein</fullName>
    </submittedName>
</protein>
<dbReference type="EMBL" id="JAAAIN010002444">
    <property type="protein sequence ID" value="KAG0293091.1"/>
    <property type="molecule type" value="Genomic_DNA"/>
</dbReference>
<dbReference type="Proteomes" id="UP000823405">
    <property type="component" value="Unassembled WGS sequence"/>
</dbReference>
<comment type="caution">
    <text evidence="1">The sequence shown here is derived from an EMBL/GenBank/DDBJ whole genome shotgun (WGS) entry which is preliminary data.</text>
</comment>
<keyword evidence="2" id="KW-1185">Reference proteome</keyword>
<name>A0A9P6UGB5_9FUNG</name>
<proteinExistence type="predicted"/>
<dbReference type="AlphaFoldDB" id="A0A9P6UGB5"/>
<evidence type="ECO:0000313" key="1">
    <source>
        <dbReference type="EMBL" id="KAG0293091.1"/>
    </source>
</evidence>
<accession>A0A9P6UGB5</accession>
<gene>
    <name evidence="1" type="ORF">BGZ97_005419</name>
</gene>
<evidence type="ECO:0000313" key="2">
    <source>
        <dbReference type="Proteomes" id="UP000823405"/>
    </source>
</evidence>
<sequence>MLGAPVSQSLIGNQAQIMAQMLAQSNLDQARLHKTVQNFDLALASYEQAKVNFKYIADARQLVPSLSEAKNALVQARTPETAEEEVLRQRIAEVYFERGELLDKLGKSDKAQASLCGREH</sequence>
<reference evidence="1" key="1">
    <citation type="journal article" date="2020" name="Fungal Divers.">
        <title>Resolving the Mortierellaceae phylogeny through synthesis of multi-gene phylogenetics and phylogenomics.</title>
        <authorList>
            <person name="Vandepol N."/>
            <person name="Liber J."/>
            <person name="Desiro A."/>
            <person name="Na H."/>
            <person name="Kennedy M."/>
            <person name="Barry K."/>
            <person name="Grigoriev I.V."/>
            <person name="Miller A.N."/>
            <person name="O'Donnell K."/>
            <person name="Stajich J.E."/>
            <person name="Bonito G."/>
        </authorList>
    </citation>
    <scope>NUCLEOTIDE SEQUENCE</scope>
    <source>
        <strain evidence="1">NVP60</strain>
    </source>
</reference>
<organism evidence="1 2">
    <name type="scientific">Linnemannia gamsii</name>
    <dbReference type="NCBI Taxonomy" id="64522"/>
    <lineage>
        <taxon>Eukaryota</taxon>
        <taxon>Fungi</taxon>
        <taxon>Fungi incertae sedis</taxon>
        <taxon>Mucoromycota</taxon>
        <taxon>Mortierellomycotina</taxon>
        <taxon>Mortierellomycetes</taxon>
        <taxon>Mortierellales</taxon>
        <taxon>Mortierellaceae</taxon>
        <taxon>Linnemannia</taxon>
    </lineage>
</organism>